<evidence type="ECO:0000313" key="5">
    <source>
        <dbReference type="Proteomes" id="UP000263014"/>
    </source>
</evidence>
<dbReference type="Proteomes" id="UP000261023">
    <property type="component" value="Unassembled WGS sequence"/>
</dbReference>
<dbReference type="EMBL" id="QTJW01000025">
    <property type="protein sequence ID" value="RGD67402.1"/>
    <property type="molecule type" value="Genomic_DNA"/>
</dbReference>
<accession>A0A374P7S7</accession>
<gene>
    <name evidence="2" type="ORF">DWX31_27165</name>
    <name evidence="3" type="ORF">DXD79_12605</name>
</gene>
<dbReference type="Proteomes" id="UP000263014">
    <property type="component" value="Unassembled WGS sequence"/>
</dbReference>
<dbReference type="EMBL" id="QSON01000005">
    <property type="protein sequence ID" value="RGJ04756.1"/>
    <property type="molecule type" value="Genomic_DNA"/>
</dbReference>
<evidence type="ECO:0000313" key="3">
    <source>
        <dbReference type="EMBL" id="RGJ04756.1"/>
    </source>
</evidence>
<dbReference type="OrthoDB" id="1955258at2"/>
<evidence type="ECO:0000256" key="1">
    <source>
        <dbReference type="SAM" id="Coils"/>
    </source>
</evidence>
<name>A0A374P7S7_9FIRM</name>
<sequence length="161" mass="18790">MLEHSDLQAIRDIMKEEIGRSENLVQDIIKTEIGGSENLLKDIIKTEIGRSENLLKDIIKTEIGRSENLLKDIIKTEIGRSENLLKDIIKTEIGRSENLVLNEVDRVQENLETKMEQLKRNMDELTQYYRTVKLDHENNALFLQMIQEIKKEVNELKMKIA</sequence>
<dbReference type="RefSeq" id="WP_002604275.1">
    <property type="nucleotide sequence ID" value="NZ_QSON01000005.1"/>
</dbReference>
<reference evidence="4 5" key="1">
    <citation type="submission" date="2018-08" db="EMBL/GenBank/DDBJ databases">
        <title>A genome reference for cultivated species of the human gut microbiota.</title>
        <authorList>
            <person name="Zou Y."/>
            <person name="Xue W."/>
            <person name="Luo G."/>
        </authorList>
    </citation>
    <scope>NUCLEOTIDE SEQUENCE [LARGE SCALE GENOMIC DNA]</scope>
    <source>
        <strain evidence="2 4">AF19-13AC</strain>
        <strain evidence="3 5">TM09-12</strain>
    </source>
</reference>
<protein>
    <submittedName>
        <fullName evidence="3">Uncharacterized protein</fullName>
    </submittedName>
</protein>
<organism evidence="3 5">
    <name type="scientific">Hungatella hathewayi</name>
    <dbReference type="NCBI Taxonomy" id="154046"/>
    <lineage>
        <taxon>Bacteria</taxon>
        <taxon>Bacillati</taxon>
        <taxon>Bacillota</taxon>
        <taxon>Clostridia</taxon>
        <taxon>Lachnospirales</taxon>
        <taxon>Lachnospiraceae</taxon>
        <taxon>Hungatella</taxon>
    </lineage>
</organism>
<evidence type="ECO:0000313" key="2">
    <source>
        <dbReference type="EMBL" id="RGD67402.1"/>
    </source>
</evidence>
<keyword evidence="1" id="KW-0175">Coiled coil</keyword>
<comment type="caution">
    <text evidence="3">The sequence shown here is derived from an EMBL/GenBank/DDBJ whole genome shotgun (WGS) entry which is preliminary data.</text>
</comment>
<evidence type="ECO:0000313" key="4">
    <source>
        <dbReference type="Proteomes" id="UP000261023"/>
    </source>
</evidence>
<proteinExistence type="predicted"/>
<dbReference type="AlphaFoldDB" id="A0A374P7S7"/>
<feature type="coiled-coil region" evidence="1">
    <location>
        <begin position="101"/>
        <end position="159"/>
    </location>
</feature>